<keyword evidence="9" id="KW-1185">Reference proteome</keyword>
<organism evidence="8 9">
    <name type="scientific">Sporothrix curviconia</name>
    <dbReference type="NCBI Taxonomy" id="1260050"/>
    <lineage>
        <taxon>Eukaryota</taxon>
        <taxon>Fungi</taxon>
        <taxon>Dikarya</taxon>
        <taxon>Ascomycota</taxon>
        <taxon>Pezizomycotina</taxon>
        <taxon>Sordariomycetes</taxon>
        <taxon>Sordariomycetidae</taxon>
        <taxon>Ophiostomatales</taxon>
        <taxon>Ophiostomataceae</taxon>
        <taxon>Sporothrix</taxon>
    </lineage>
</organism>
<comment type="similarity">
    <text evidence="1 6">Belongs to the universal ribosomal protein uS9 family.</text>
</comment>
<evidence type="ECO:0000256" key="5">
    <source>
        <dbReference type="ARBA" id="ARBA00042623"/>
    </source>
</evidence>
<name>A0ABP0AKE4_9PEZI</name>
<dbReference type="PANTHER" id="PTHR21569">
    <property type="entry name" value="RIBOSOMAL PROTEIN S9"/>
    <property type="match status" value="1"/>
</dbReference>
<dbReference type="GO" id="GO:0005840">
    <property type="term" value="C:ribosome"/>
    <property type="evidence" value="ECO:0007669"/>
    <property type="project" value="UniProtKB-KW"/>
</dbReference>
<protein>
    <recommendedName>
        <fullName evidence="4">Small ribosomal subunit protein uS9m</fullName>
    </recommendedName>
    <alternativeName>
        <fullName evidence="5">37S ribosomal protein S9, mitochondrial</fullName>
    </alternativeName>
</protein>
<accession>A0ABP0AKE4</accession>
<dbReference type="InterPro" id="IPR014721">
    <property type="entry name" value="Ribsml_uS5_D2-typ_fold_subgr"/>
</dbReference>
<dbReference type="InterPro" id="IPR023035">
    <property type="entry name" value="Ribosomal_uS9_bac/plastid"/>
</dbReference>
<keyword evidence="3 6" id="KW-0687">Ribonucleoprotein</keyword>
<evidence type="ECO:0000256" key="3">
    <source>
        <dbReference type="ARBA" id="ARBA00023274"/>
    </source>
</evidence>
<dbReference type="InterPro" id="IPR000754">
    <property type="entry name" value="Ribosomal_uS9"/>
</dbReference>
<dbReference type="NCBIfam" id="NF001099">
    <property type="entry name" value="PRK00132.1"/>
    <property type="match status" value="1"/>
</dbReference>
<dbReference type="PANTHER" id="PTHR21569:SF1">
    <property type="entry name" value="SMALL RIBOSOMAL SUBUNIT PROTEIN US9M"/>
    <property type="match status" value="1"/>
</dbReference>
<sequence length="378" mass="41827">MASLRTGLLSQKAIAACSSRQLLQLERQFSLLRVSSAHIDAGKAAGSQVVAQKRHATTIHRDDKFNAAATTSNIFQSDAEMDALLDSLTTDGIPKPLPKDTDAGDENASFDGESSGGSGRGFRRREANSGVFQLEGFARSLPVSASYFTRQPTFNDNLIRLQQIYRKYGSLPLAESNEVNRITWHTLKDFKSRTGEEITPAEYKRCLAMVKKLHRIHPRLKPAGINEVILPFVRTIHTVDTQVKKKILDRFGRALGVGRRKTSTARAWVVEGTGEMMVNGKSLTGAFGRVHDRESALWALRSTDRTDKYNVWALVEGGGTTGQAEALTLAVARALLIHEPALKTALRKAGCITRDARMVERKKHGRVKARKRPAWVKR</sequence>
<evidence type="ECO:0000313" key="8">
    <source>
        <dbReference type="EMBL" id="CAK7208303.1"/>
    </source>
</evidence>
<dbReference type="PROSITE" id="PS00360">
    <property type="entry name" value="RIBOSOMAL_S9"/>
    <property type="match status" value="1"/>
</dbReference>
<evidence type="ECO:0000256" key="7">
    <source>
        <dbReference type="SAM" id="MobiDB-lite"/>
    </source>
</evidence>
<gene>
    <name evidence="8" type="primary">MRPS9</name>
    <name evidence="8" type="ORF">SCUCBS95973_000056</name>
</gene>
<dbReference type="InterPro" id="IPR020568">
    <property type="entry name" value="Ribosomal_Su5_D2-typ_SF"/>
</dbReference>
<comment type="caution">
    <text evidence="8">The sequence shown here is derived from an EMBL/GenBank/DDBJ whole genome shotgun (WGS) entry which is preliminary data.</text>
</comment>
<keyword evidence="2 6" id="KW-0689">Ribosomal protein</keyword>
<reference evidence="8 9" key="1">
    <citation type="submission" date="2024-01" db="EMBL/GenBank/DDBJ databases">
        <authorList>
            <person name="Allen C."/>
            <person name="Tagirdzhanova G."/>
        </authorList>
    </citation>
    <scope>NUCLEOTIDE SEQUENCE [LARGE SCALE GENOMIC DNA]</scope>
</reference>
<feature type="region of interest" description="Disordered" evidence="7">
    <location>
        <begin position="89"/>
        <end position="124"/>
    </location>
</feature>
<proteinExistence type="inferred from homology"/>
<evidence type="ECO:0000313" key="9">
    <source>
        <dbReference type="Proteomes" id="UP001642405"/>
    </source>
</evidence>
<evidence type="ECO:0000256" key="6">
    <source>
        <dbReference type="RuleBase" id="RU003815"/>
    </source>
</evidence>
<dbReference type="Proteomes" id="UP001642405">
    <property type="component" value="Unassembled WGS sequence"/>
</dbReference>
<dbReference type="Pfam" id="PF00380">
    <property type="entry name" value="Ribosomal_S9"/>
    <property type="match status" value="1"/>
</dbReference>
<evidence type="ECO:0000256" key="1">
    <source>
        <dbReference type="ARBA" id="ARBA00005251"/>
    </source>
</evidence>
<dbReference type="EMBL" id="CAWUHB010000001">
    <property type="protein sequence ID" value="CAK7208303.1"/>
    <property type="molecule type" value="Genomic_DNA"/>
</dbReference>
<evidence type="ECO:0000256" key="4">
    <source>
        <dbReference type="ARBA" id="ARBA00039318"/>
    </source>
</evidence>
<dbReference type="Gene3D" id="3.30.230.10">
    <property type="match status" value="1"/>
</dbReference>
<evidence type="ECO:0000256" key="2">
    <source>
        <dbReference type="ARBA" id="ARBA00022980"/>
    </source>
</evidence>
<dbReference type="InterPro" id="IPR020574">
    <property type="entry name" value="Ribosomal_uS9_CS"/>
</dbReference>
<dbReference type="SUPFAM" id="SSF54211">
    <property type="entry name" value="Ribosomal protein S5 domain 2-like"/>
    <property type="match status" value="1"/>
</dbReference>